<dbReference type="GO" id="GO:0016787">
    <property type="term" value="F:hydrolase activity"/>
    <property type="evidence" value="ECO:0007669"/>
    <property type="project" value="UniProtKB-KW"/>
</dbReference>
<keyword evidence="1" id="KW-0378">Hydrolase</keyword>
<dbReference type="SUPFAM" id="SSF140663">
    <property type="entry name" value="TTHA0068-like"/>
    <property type="match status" value="1"/>
</dbReference>
<dbReference type="OrthoDB" id="270022at2157"/>
<dbReference type="PANTHER" id="PTHR34796:SF1">
    <property type="entry name" value="EXPRESSED PROTEIN"/>
    <property type="match status" value="1"/>
</dbReference>
<protein>
    <submittedName>
        <fullName evidence="1">Predicted metal-dependent hydrolase</fullName>
    </submittedName>
</protein>
<dbReference type="Pfam" id="PF03745">
    <property type="entry name" value="DUF309"/>
    <property type="match status" value="1"/>
</dbReference>
<dbReference type="Gene3D" id="1.10.3450.10">
    <property type="entry name" value="TTHA0068-like"/>
    <property type="match status" value="1"/>
</dbReference>
<organism evidence="1 2">
    <name type="scientific">Halorientalis persicus</name>
    <dbReference type="NCBI Taxonomy" id="1367881"/>
    <lineage>
        <taxon>Archaea</taxon>
        <taxon>Methanobacteriati</taxon>
        <taxon>Methanobacteriota</taxon>
        <taxon>Stenosarchaea group</taxon>
        <taxon>Halobacteria</taxon>
        <taxon>Halobacteriales</taxon>
        <taxon>Haloarculaceae</taxon>
        <taxon>Halorientalis</taxon>
    </lineage>
</organism>
<dbReference type="AlphaFoldDB" id="A0A1H8HCD0"/>
<name>A0A1H8HCD0_9EURY</name>
<sequence>METALRAGIAIYNAGDYHEAHDAWEDHWLALPEGTDDERFLHGLIQFTAAVHHATARNWAGATGLADSASDYLDDLPSEYRGVDVAAVRESLAALAADPERIERAPPLELTHEGEPVTPDDLDFEACATAAAVYADDGPFDEAVVERGIEYARDDLADGEATSPFVTFVMDFARDGATRGIVYQRLSERVDRRQRRESDVDGLF</sequence>
<dbReference type="RefSeq" id="WP_092658443.1">
    <property type="nucleotide sequence ID" value="NZ_FOCX01000003.1"/>
</dbReference>
<keyword evidence="2" id="KW-1185">Reference proteome</keyword>
<gene>
    <name evidence="1" type="ORF">SAMN05216388_1003348</name>
</gene>
<evidence type="ECO:0000313" key="1">
    <source>
        <dbReference type="EMBL" id="SEN53921.1"/>
    </source>
</evidence>
<proteinExistence type="predicted"/>
<dbReference type="EMBL" id="FOCX01000003">
    <property type="protein sequence ID" value="SEN53921.1"/>
    <property type="molecule type" value="Genomic_DNA"/>
</dbReference>
<accession>A0A1H8HCD0</accession>
<dbReference type="PANTHER" id="PTHR34796">
    <property type="entry name" value="EXPRESSED PROTEIN"/>
    <property type="match status" value="1"/>
</dbReference>
<dbReference type="InterPro" id="IPR023203">
    <property type="entry name" value="TTHA0068_sf"/>
</dbReference>
<dbReference type="InterPro" id="IPR005500">
    <property type="entry name" value="DUF309"/>
</dbReference>
<reference evidence="2" key="1">
    <citation type="submission" date="2016-10" db="EMBL/GenBank/DDBJ databases">
        <authorList>
            <person name="Varghese N."/>
            <person name="Submissions S."/>
        </authorList>
    </citation>
    <scope>NUCLEOTIDE SEQUENCE [LARGE SCALE GENOMIC DNA]</scope>
    <source>
        <strain evidence="2">IBRC-M 10043</strain>
    </source>
</reference>
<dbReference type="Proteomes" id="UP000198775">
    <property type="component" value="Unassembled WGS sequence"/>
</dbReference>
<evidence type="ECO:0000313" key="2">
    <source>
        <dbReference type="Proteomes" id="UP000198775"/>
    </source>
</evidence>